<name>A0ABR1VC56_9PEZI</name>
<accession>A0ABR1VC56</accession>
<reference evidence="3 4" key="1">
    <citation type="submission" date="2023-01" db="EMBL/GenBank/DDBJ databases">
        <title>Analysis of 21 Apiospora genomes using comparative genomics revels a genus with tremendous synthesis potential of carbohydrate active enzymes and secondary metabolites.</title>
        <authorList>
            <person name="Sorensen T."/>
        </authorList>
    </citation>
    <scope>NUCLEOTIDE SEQUENCE [LARGE SCALE GENOMIC DNA]</scope>
    <source>
        <strain evidence="3 4">CBS 135458</strain>
    </source>
</reference>
<keyword evidence="2" id="KW-0732">Signal</keyword>
<dbReference type="GeneID" id="92089880"/>
<comment type="caution">
    <text evidence="3">The sequence shown here is derived from an EMBL/GenBank/DDBJ whole genome shotgun (WGS) entry which is preliminary data.</text>
</comment>
<feature type="chain" id="PRO_5046971496" evidence="2">
    <location>
        <begin position="18"/>
        <end position="143"/>
    </location>
</feature>
<dbReference type="RefSeq" id="XP_066716086.1">
    <property type="nucleotide sequence ID" value="XM_066856817.1"/>
</dbReference>
<feature type="region of interest" description="Disordered" evidence="1">
    <location>
        <begin position="90"/>
        <end position="111"/>
    </location>
</feature>
<feature type="signal peptide" evidence="2">
    <location>
        <begin position="1"/>
        <end position="17"/>
    </location>
</feature>
<sequence length="143" mass="15436">MKSAVALLSLLTAATSASPLVLLSPRQSSSSVATIRIFSDWPERRNVLQTIESQGQSSVTELGPPAVGVCIKVHDRDRGCRYLAWFDREADDPGAGVNDRADDLTPEGDFPPNSEVEVCAGHVMEMDGVKSQIPLRRVEVVCS</sequence>
<proteinExistence type="predicted"/>
<evidence type="ECO:0000313" key="3">
    <source>
        <dbReference type="EMBL" id="KAK8068792.1"/>
    </source>
</evidence>
<protein>
    <submittedName>
        <fullName evidence="3">Uncharacterized protein</fullName>
    </submittedName>
</protein>
<evidence type="ECO:0000256" key="2">
    <source>
        <dbReference type="SAM" id="SignalP"/>
    </source>
</evidence>
<dbReference type="Proteomes" id="UP001480595">
    <property type="component" value="Unassembled WGS sequence"/>
</dbReference>
<keyword evidence="4" id="KW-1185">Reference proteome</keyword>
<organism evidence="3 4">
    <name type="scientific">Apiospora phragmitis</name>
    <dbReference type="NCBI Taxonomy" id="2905665"/>
    <lineage>
        <taxon>Eukaryota</taxon>
        <taxon>Fungi</taxon>
        <taxon>Dikarya</taxon>
        <taxon>Ascomycota</taxon>
        <taxon>Pezizomycotina</taxon>
        <taxon>Sordariomycetes</taxon>
        <taxon>Xylariomycetidae</taxon>
        <taxon>Amphisphaeriales</taxon>
        <taxon>Apiosporaceae</taxon>
        <taxon>Apiospora</taxon>
    </lineage>
</organism>
<evidence type="ECO:0000256" key="1">
    <source>
        <dbReference type="SAM" id="MobiDB-lite"/>
    </source>
</evidence>
<evidence type="ECO:0000313" key="4">
    <source>
        <dbReference type="Proteomes" id="UP001480595"/>
    </source>
</evidence>
<gene>
    <name evidence="3" type="ORF">PG994_005408</name>
</gene>
<dbReference type="EMBL" id="JAQQWL010000006">
    <property type="protein sequence ID" value="KAK8068792.1"/>
    <property type="molecule type" value="Genomic_DNA"/>
</dbReference>